<feature type="region of interest" description="Disordered" evidence="19">
    <location>
        <begin position="554"/>
        <end position="578"/>
    </location>
</feature>
<feature type="compositionally biased region" description="Basic and acidic residues" evidence="19">
    <location>
        <begin position="1249"/>
        <end position="1260"/>
    </location>
</feature>
<dbReference type="FunFam" id="2.30.30.40:FF:000162">
    <property type="entry name" value="MIA SH3 domain ER export factor 3"/>
    <property type="match status" value="1"/>
</dbReference>
<evidence type="ECO:0000313" key="23">
    <source>
        <dbReference type="Proteomes" id="UP000824782"/>
    </source>
</evidence>
<evidence type="ECO:0000256" key="20">
    <source>
        <dbReference type="SAM" id="SignalP"/>
    </source>
</evidence>
<feature type="signal peptide" evidence="20">
    <location>
        <begin position="1"/>
        <end position="32"/>
    </location>
</feature>
<keyword evidence="5" id="KW-0268">Exocytosis</keyword>
<evidence type="ECO:0000256" key="5">
    <source>
        <dbReference type="ARBA" id="ARBA00022483"/>
    </source>
</evidence>
<sequence length="1291" mass="142773">MLPAPPCTGHCHPAADMAPIYLLLLLWQPLSSSCSRARDRRFSESKRCADPECSKLMCRGKAIEDYTGPDCRFVKFKKGDIIYVYHKLAGRTTDLWAGSVGTYFGYFPKELVDVKQVYTSDELEFPTDETDFVCFEDGRDTFDSYNVDELLKKQKGSTSDGETSPEGSPSPENEKLPVETSSSISETTSEEQPNTEDRVSEEEPKKAEGEAPLTSEVALEKSEMTTELPSDTLPTEDKSDSKLETFPEDPSASESKTVTEDLPPSESSSSDLLPSGSEEPSTLKSKEGPSSVSEDLLPSDSETSEGLPAASETTELPTSEPQENNEKTPEDSEGKIELTKQAVPDVSEGVVASKDENEPSPIVNSQSKISQGDNVAQDVLNTNSKSQVPDSEQAKNDSISQEEVNESEEKSKHFDSYTLIDKEVTPNLKTKIGSTDDAVVSDDEKTRSVTLDERYLDEDKYGDEPFEAEFVENISDESMEPPLLAFEESDVKSFDPTTLENDSSFSIPPEAKAAPPEDEVKVSVDVGHATPLKQEQNILTSWGDTFFAIVSGGEHTRDVTDQDGTDSEEEDGEELVEELEEDNNLYLLGMEKNDGSHKNSEPPFDEDLYILEEEPVEETLSAVEGDQSLKTEPKINITSKSLSENEVNLSSSDLNLQSESEVLEPADNVDLEGIKESSETQGTENDLNDSKDIPPPSKDMNVSTQDTTKPIENAEIISLEPEDKEISDDLSKETKNEVLDQAALEDKEALRVKTLLSKESKLEETKTNEDQVGEKVSNKNEPESLVKVDLEDPKPTSDPVIIEPTEEEKELPITKPQSGENEDLRPETTAGPSDSVAVGDKKSDETQLGISKKEDDGSPKEEGGKENAEHADRVPNTQSQPLKSDSDVQKEEDLKQLEGADSNLQDVPVNEVNGKEKISSEVEMDEENVDGLLEDENAINATRSRQLGTGHDGDDNGATSEPNNTPAKEEIPKETASEQEEATKDIEISKEEVPETKPGERIDVVDNLEKNTVEESRPEEPTKDNGTTKEEIVETSDLALDETVKVEDPERASEELEASYLEKITALSIMREYLEEPRITLFTKYLGLDNLMRLEAMFQDMDSEMKLTRKDNVRLDYIDKALDQILEASEGNILDFVESVLDSREASDDEMQTTEKEMFDEESSLLDDVQEISYRLRQKHSTLSDTSVLAPGTQEPSMIEKDDMTMEVSKKEGDAPDVEEATIPEQQLDETLEGPTIMEPQVEETIEPSPKEEPAVKEPQVEETVEPSSKEEPSSMADISVTEREGVKREI</sequence>
<organism evidence="22 23">
    <name type="scientific">Engystomops pustulosus</name>
    <name type="common">Tungara frog</name>
    <name type="synonym">Physalaemus pustulosus</name>
    <dbReference type="NCBI Taxonomy" id="76066"/>
    <lineage>
        <taxon>Eukaryota</taxon>
        <taxon>Metazoa</taxon>
        <taxon>Chordata</taxon>
        <taxon>Craniata</taxon>
        <taxon>Vertebrata</taxon>
        <taxon>Euteleostomi</taxon>
        <taxon>Amphibia</taxon>
        <taxon>Batrachia</taxon>
        <taxon>Anura</taxon>
        <taxon>Neobatrachia</taxon>
        <taxon>Hyloidea</taxon>
        <taxon>Leptodactylidae</taxon>
        <taxon>Leiuperinae</taxon>
        <taxon>Engystomops</taxon>
    </lineage>
</organism>
<keyword evidence="12" id="KW-1133">Transmembrane helix</keyword>
<evidence type="ECO:0000256" key="1">
    <source>
        <dbReference type="ARBA" id="ARBA00004389"/>
    </source>
</evidence>
<gene>
    <name evidence="22" type="ORF">GDO81_027719</name>
</gene>
<dbReference type="GO" id="GO:0005789">
    <property type="term" value="C:endoplasmic reticulum membrane"/>
    <property type="evidence" value="ECO:0007669"/>
    <property type="project" value="UniProtKB-SubCell"/>
</dbReference>
<keyword evidence="9" id="KW-0256">Endoplasmic reticulum</keyword>
<evidence type="ECO:0000256" key="3">
    <source>
        <dbReference type="ARBA" id="ARBA00022448"/>
    </source>
</evidence>
<dbReference type="InterPro" id="IPR001452">
    <property type="entry name" value="SH3_domain"/>
</dbReference>
<dbReference type="GO" id="GO:0035459">
    <property type="term" value="P:vesicle cargo loading"/>
    <property type="evidence" value="ECO:0007669"/>
    <property type="project" value="TreeGrafter"/>
</dbReference>
<evidence type="ECO:0000256" key="2">
    <source>
        <dbReference type="ARBA" id="ARBA00022443"/>
    </source>
</evidence>
<feature type="region of interest" description="Disordered" evidence="19">
    <location>
        <begin position="494"/>
        <end position="519"/>
    </location>
</feature>
<evidence type="ECO:0000256" key="8">
    <source>
        <dbReference type="ARBA" id="ARBA00022729"/>
    </source>
</evidence>
<keyword evidence="15" id="KW-0325">Glycoprotein</keyword>
<feature type="compositionally biased region" description="Polar residues" evidence="19">
    <location>
        <begin position="156"/>
        <end position="171"/>
    </location>
</feature>
<evidence type="ECO:0000313" key="22">
    <source>
        <dbReference type="EMBL" id="KAG8547714.1"/>
    </source>
</evidence>
<dbReference type="SMART" id="SM00326">
    <property type="entry name" value="SH3"/>
    <property type="match status" value="1"/>
</dbReference>
<accession>A0AAV6ZEB3</accession>
<dbReference type="GO" id="GO:0070971">
    <property type="term" value="C:endoplasmic reticulum exit site"/>
    <property type="evidence" value="ECO:0007669"/>
    <property type="project" value="TreeGrafter"/>
</dbReference>
<dbReference type="Gene3D" id="2.30.30.40">
    <property type="entry name" value="SH3 Domains"/>
    <property type="match status" value="1"/>
</dbReference>
<feature type="compositionally biased region" description="Basic and acidic residues" evidence="19">
    <location>
        <begin position="754"/>
        <end position="795"/>
    </location>
</feature>
<comment type="subcellular location">
    <subcellularLocation>
        <location evidence="1">Endoplasmic reticulum membrane</location>
        <topology evidence="1">Single-pass membrane protein</topology>
    </subcellularLocation>
</comment>
<comment type="similarity">
    <text evidence="16">Belongs to the MIA/OTOR family. Tango1 subfamily.</text>
</comment>
<dbReference type="GO" id="GO:0009306">
    <property type="term" value="P:protein secretion"/>
    <property type="evidence" value="ECO:0007669"/>
    <property type="project" value="TreeGrafter"/>
</dbReference>
<evidence type="ECO:0000256" key="15">
    <source>
        <dbReference type="ARBA" id="ARBA00023180"/>
    </source>
</evidence>
<feature type="region of interest" description="Disordered" evidence="19">
    <location>
        <begin position="618"/>
        <end position="733"/>
    </location>
</feature>
<dbReference type="EMBL" id="WNYA01000639">
    <property type="protein sequence ID" value="KAG8547714.1"/>
    <property type="molecule type" value="Genomic_DNA"/>
</dbReference>
<dbReference type="PANTHER" id="PTHR23158:SF54">
    <property type="entry name" value="TRANSPORT AND GOLGI ORGANIZATION PROTEIN 1 HOMOLOG"/>
    <property type="match status" value="1"/>
</dbReference>
<dbReference type="PANTHER" id="PTHR23158">
    <property type="entry name" value="MELANOMA INHIBITORY ACTIVITY-RELATED"/>
    <property type="match status" value="1"/>
</dbReference>
<dbReference type="GO" id="GO:0048731">
    <property type="term" value="P:system development"/>
    <property type="evidence" value="ECO:0007669"/>
    <property type="project" value="UniProtKB-ARBA"/>
</dbReference>
<feature type="compositionally biased region" description="Polar residues" evidence="19">
    <location>
        <begin position="957"/>
        <end position="966"/>
    </location>
</feature>
<feature type="domain" description="SH3" evidence="21">
    <location>
        <begin position="55"/>
        <end position="117"/>
    </location>
</feature>
<feature type="region of interest" description="Disordered" evidence="19">
    <location>
        <begin position="1210"/>
        <end position="1291"/>
    </location>
</feature>
<evidence type="ECO:0000259" key="21">
    <source>
        <dbReference type="PROSITE" id="PS50002"/>
    </source>
</evidence>
<evidence type="ECO:0000256" key="13">
    <source>
        <dbReference type="ARBA" id="ARBA00023054"/>
    </source>
</evidence>
<feature type="compositionally biased region" description="Basic and acidic residues" evidence="19">
    <location>
        <begin position="967"/>
        <end position="1029"/>
    </location>
</feature>
<feature type="compositionally biased region" description="Low complexity" evidence="19">
    <location>
        <begin position="260"/>
        <end position="280"/>
    </location>
</feature>
<keyword evidence="3" id="KW-0813">Transport</keyword>
<keyword evidence="8 20" id="KW-0732">Signal</keyword>
<dbReference type="PROSITE" id="PS50002">
    <property type="entry name" value="SH3"/>
    <property type="match status" value="1"/>
</dbReference>
<feature type="compositionally biased region" description="Polar residues" evidence="19">
    <location>
        <begin position="362"/>
        <end position="402"/>
    </location>
</feature>
<evidence type="ECO:0000256" key="14">
    <source>
        <dbReference type="ARBA" id="ARBA00023136"/>
    </source>
</evidence>
<feature type="compositionally biased region" description="Basic and acidic residues" evidence="19">
    <location>
        <begin position="839"/>
        <end position="873"/>
    </location>
</feature>
<evidence type="ECO:0000256" key="17">
    <source>
        <dbReference type="ARBA" id="ARBA00068894"/>
    </source>
</evidence>
<feature type="compositionally biased region" description="Acidic residues" evidence="19">
    <location>
        <begin position="561"/>
        <end position="578"/>
    </location>
</feature>
<keyword evidence="14" id="KW-0472">Membrane</keyword>
<keyword evidence="6" id="KW-0597">Phosphoprotein</keyword>
<dbReference type="InterPro" id="IPR051500">
    <property type="entry name" value="cTAGE_MIA/OTOR"/>
</dbReference>
<keyword evidence="13" id="KW-0175">Coiled coil</keyword>
<feature type="compositionally biased region" description="Basic and acidic residues" evidence="19">
    <location>
        <begin position="884"/>
        <end position="898"/>
    </location>
</feature>
<feature type="chain" id="PRO_5043361344" description="Transport and Golgi organization protein 1 homolog" evidence="20">
    <location>
        <begin position="33"/>
        <end position="1291"/>
    </location>
</feature>
<name>A0AAV6ZEB3_ENGPU</name>
<feature type="compositionally biased region" description="Basic and acidic residues" evidence="19">
    <location>
        <begin position="442"/>
        <end position="451"/>
    </location>
</feature>
<keyword evidence="7" id="KW-0812">Transmembrane</keyword>
<feature type="compositionally biased region" description="Basic and acidic residues" evidence="19">
    <location>
        <begin position="195"/>
        <end position="209"/>
    </location>
</feature>
<proteinExistence type="inferred from homology"/>
<feature type="compositionally biased region" description="Acidic residues" evidence="19">
    <location>
        <begin position="661"/>
        <end position="670"/>
    </location>
</feature>
<dbReference type="Proteomes" id="UP000824782">
    <property type="component" value="Unassembled WGS sequence"/>
</dbReference>
<evidence type="ECO:0000256" key="6">
    <source>
        <dbReference type="ARBA" id="ARBA00022553"/>
    </source>
</evidence>
<feature type="compositionally biased region" description="Basic and acidic residues" evidence="19">
    <location>
        <begin position="1281"/>
        <end position="1291"/>
    </location>
</feature>
<reference evidence="22" key="1">
    <citation type="thesis" date="2020" institute="ProQuest LLC" country="789 East Eisenhower Parkway, Ann Arbor, MI, USA">
        <title>Comparative Genomics and Chromosome Evolution.</title>
        <authorList>
            <person name="Mudd A.B."/>
        </authorList>
    </citation>
    <scope>NUCLEOTIDE SEQUENCE</scope>
    <source>
        <strain evidence="22">237g6f4</strain>
        <tissue evidence="22">Blood</tissue>
    </source>
</reference>
<feature type="region of interest" description="Disordered" evidence="19">
    <location>
        <begin position="152"/>
        <end position="451"/>
    </location>
</feature>
<evidence type="ECO:0000256" key="16">
    <source>
        <dbReference type="ARBA" id="ARBA00061139"/>
    </source>
</evidence>
<evidence type="ECO:0000256" key="19">
    <source>
        <dbReference type="SAM" id="MobiDB-lite"/>
    </source>
</evidence>
<evidence type="ECO:0000256" key="12">
    <source>
        <dbReference type="ARBA" id="ARBA00022989"/>
    </source>
</evidence>
<keyword evidence="2 18" id="KW-0728">SH3 domain</keyword>
<evidence type="ECO:0000256" key="4">
    <source>
        <dbReference type="ARBA" id="ARBA00022481"/>
    </source>
</evidence>
<comment type="caution">
    <text evidence="22">The sequence shown here is derived from an EMBL/GenBank/DDBJ whole genome shotgun (WGS) entry which is preliminary data.</text>
</comment>
<protein>
    <recommendedName>
        <fullName evidence="17">Transport and Golgi organization protein 1 homolog</fullName>
    </recommendedName>
</protein>
<feature type="compositionally biased region" description="Polar residues" evidence="19">
    <location>
        <begin position="700"/>
        <end position="710"/>
    </location>
</feature>
<keyword evidence="4" id="KW-0488">Methylation</keyword>
<dbReference type="InterPro" id="IPR036028">
    <property type="entry name" value="SH3-like_dom_sf"/>
</dbReference>
<dbReference type="GO" id="GO:0006888">
    <property type="term" value="P:endoplasmic reticulum to Golgi vesicle-mediated transport"/>
    <property type="evidence" value="ECO:0007669"/>
    <property type="project" value="TreeGrafter"/>
</dbReference>
<feature type="compositionally biased region" description="Polar residues" evidence="19">
    <location>
        <begin position="311"/>
        <end position="322"/>
    </location>
</feature>
<evidence type="ECO:0000256" key="10">
    <source>
        <dbReference type="ARBA" id="ARBA00022892"/>
    </source>
</evidence>
<feature type="compositionally biased region" description="Basic and acidic residues" evidence="19">
    <location>
        <begin position="407"/>
        <end position="424"/>
    </location>
</feature>
<feature type="compositionally biased region" description="Low complexity" evidence="19">
    <location>
        <begin position="179"/>
        <end position="191"/>
    </location>
</feature>
<evidence type="ECO:0000256" key="18">
    <source>
        <dbReference type="PROSITE-ProRule" id="PRU00192"/>
    </source>
</evidence>
<dbReference type="SUPFAM" id="SSF50044">
    <property type="entry name" value="SH3-domain"/>
    <property type="match status" value="1"/>
</dbReference>
<evidence type="ECO:0000256" key="9">
    <source>
        <dbReference type="ARBA" id="ARBA00022824"/>
    </source>
</evidence>
<feature type="compositionally biased region" description="Low complexity" evidence="19">
    <location>
        <begin position="639"/>
        <end position="656"/>
    </location>
</feature>
<dbReference type="GO" id="GO:0006887">
    <property type="term" value="P:exocytosis"/>
    <property type="evidence" value="ECO:0007669"/>
    <property type="project" value="UniProtKB-KW"/>
</dbReference>
<keyword evidence="23" id="KW-1185">Reference proteome</keyword>
<keyword evidence="11" id="KW-0653">Protein transport</keyword>
<keyword evidence="10" id="KW-0931">ER-Golgi transport</keyword>
<evidence type="ECO:0000256" key="11">
    <source>
        <dbReference type="ARBA" id="ARBA00022927"/>
    </source>
</evidence>
<feature type="compositionally biased region" description="Basic and acidic residues" evidence="19">
    <location>
        <begin position="324"/>
        <end position="338"/>
    </location>
</feature>
<dbReference type="Pfam" id="PF07653">
    <property type="entry name" value="SH3_2"/>
    <property type="match status" value="1"/>
</dbReference>
<feature type="compositionally biased region" description="Acidic residues" evidence="19">
    <location>
        <begin position="922"/>
        <end position="937"/>
    </location>
</feature>
<feature type="region of interest" description="Disordered" evidence="19">
    <location>
        <begin position="754"/>
        <end position="1029"/>
    </location>
</feature>
<feature type="compositionally biased region" description="Acidic residues" evidence="19">
    <location>
        <begin position="1215"/>
        <end position="1232"/>
    </location>
</feature>
<feature type="compositionally biased region" description="Basic and acidic residues" evidence="19">
    <location>
        <begin position="235"/>
        <end position="245"/>
    </location>
</feature>
<feature type="compositionally biased region" description="Polar residues" evidence="19">
    <location>
        <begin position="495"/>
        <end position="506"/>
    </location>
</feature>
<evidence type="ECO:0000256" key="7">
    <source>
        <dbReference type="ARBA" id="ARBA00022692"/>
    </source>
</evidence>